<dbReference type="OrthoDB" id="285216at2"/>
<dbReference type="Pfam" id="PF12804">
    <property type="entry name" value="NTP_transf_3"/>
    <property type="match status" value="1"/>
</dbReference>
<accession>A0A562QCQ3</accession>
<comment type="caution">
    <text evidence="2">The sequence shown here is derived from an EMBL/GenBank/DDBJ whole genome shotgun (WGS) entry which is preliminary data.</text>
</comment>
<keyword evidence="2" id="KW-0808">Transferase</keyword>
<name>A0A562QCQ3_9BACI</name>
<gene>
    <name evidence="2" type="ORF">IQ10_03088</name>
</gene>
<dbReference type="GO" id="GO:0016779">
    <property type="term" value="F:nucleotidyltransferase activity"/>
    <property type="evidence" value="ECO:0007669"/>
    <property type="project" value="UniProtKB-KW"/>
</dbReference>
<dbReference type="InterPro" id="IPR025877">
    <property type="entry name" value="MobA-like_NTP_Trfase"/>
</dbReference>
<dbReference type="EMBL" id="VLKZ01000009">
    <property type="protein sequence ID" value="TWI54535.1"/>
    <property type="molecule type" value="Genomic_DNA"/>
</dbReference>
<reference evidence="2 3" key="1">
    <citation type="journal article" date="2015" name="Stand. Genomic Sci.">
        <title>Genomic Encyclopedia of Bacterial and Archaeal Type Strains, Phase III: the genomes of soil and plant-associated and newly described type strains.</title>
        <authorList>
            <person name="Whitman W.B."/>
            <person name="Woyke T."/>
            <person name="Klenk H.P."/>
            <person name="Zhou Y."/>
            <person name="Lilburn T.G."/>
            <person name="Beck B.J."/>
            <person name="De Vos P."/>
            <person name="Vandamme P."/>
            <person name="Eisen J.A."/>
            <person name="Garrity G."/>
            <person name="Hugenholtz P."/>
            <person name="Kyrpides N.C."/>
        </authorList>
    </citation>
    <scope>NUCLEOTIDE SEQUENCE [LARGE SCALE GENOMIC DNA]</scope>
    <source>
        <strain evidence="2 3">CGMCC 1.10116</strain>
    </source>
</reference>
<organism evidence="2 3">
    <name type="scientific">Halalkalibacter nanhaiisediminis</name>
    <dbReference type="NCBI Taxonomy" id="688079"/>
    <lineage>
        <taxon>Bacteria</taxon>
        <taxon>Bacillati</taxon>
        <taxon>Bacillota</taxon>
        <taxon>Bacilli</taxon>
        <taxon>Bacillales</taxon>
        <taxon>Bacillaceae</taxon>
        <taxon>Halalkalibacter</taxon>
    </lineage>
</organism>
<evidence type="ECO:0000259" key="1">
    <source>
        <dbReference type="Pfam" id="PF12804"/>
    </source>
</evidence>
<dbReference type="Gene3D" id="3.90.550.10">
    <property type="entry name" value="Spore Coat Polysaccharide Biosynthesis Protein SpsA, Chain A"/>
    <property type="match status" value="1"/>
</dbReference>
<evidence type="ECO:0000313" key="3">
    <source>
        <dbReference type="Proteomes" id="UP000315711"/>
    </source>
</evidence>
<dbReference type="PANTHER" id="PTHR43777:SF1">
    <property type="entry name" value="MOLYBDENUM COFACTOR CYTIDYLYLTRANSFERASE"/>
    <property type="match status" value="1"/>
</dbReference>
<dbReference type="SUPFAM" id="SSF53448">
    <property type="entry name" value="Nucleotide-diphospho-sugar transferases"/>
    <property type="match status" value="1"/>
</dbReference>
<dbReference type="AlphaFoldDB" id="A0A562QCQ3"/>
<proteinExistence type="predicted"/>
<dbReference type="RefSeq" id="WP_144451320.1">
    <property type="nucleotide sequence ID" value="NZ_VLKZ01000009.1"/>
</dbReference>
<dbReference type="InterPro" id="IPR029044">
    <property type="entry name" value="Nucleotide-diphossugar_trans"/>
</dbReference>
<keyword evidence="3" id="KW-1185">Reference proteome</keyword>
<sequence>MKGEPVCAVILAAGKSRRMGVNKQLLKLNGMYLLERVIKKVLAHSFDQVIVVIGFEANRIQQLIQLDSSYIQWVMNADYEKGQSTSFLTAIRHLQKNIQSAMFFLGDQPFITNETIESIFEKGRERATSDSGPFVIRPFFEGKPGHPVFWGNVRLVDFETLSGDKGGRRLMDSFEMGKFSVDDPYVVFDIDTPDDFEEAKRLS</sequence>
<protein>
    <submittedName>
        <fullName evidence="2">Molybdenum cofactor cytidylyltransferase</fullName>
    </submittedName>
</protein>
<dbReference type="CDD" id="cd04182">
    <property type="entry name" value="GT_2_like_f"/>
    <property type="match status" value="1"/>
</dbReference>
<dbReference type="PANTHER" id="PTHR43777">
    <property type="entry name" value="MOLYBDENUM COFACTOR CYTIDYLYLTRANSFERASE"/>
    <property type="match status" value="1"/>
</dbReference>
<feature type="domain" description="MobA-like NTP transferase" evidence="1">
    <location>
        <begin position="8"/>
        <end position="172"/>
    </location>
</feature>
<dbReference type="Proteomes" id="UP000315711">
    <property type="component" value="Unassembled WGS sequence"/>
</dbReference>
<keyword evidence="2" id="KW-0548">Nucleotidyltransferase</keyword>
<evidence type="ECO:0000313" key="2">
    <source>
        <dbReference type="EMBL" id="TWI54535.1"/>
    </source>
</evidence>